<dbReference type="Pfam" id="PF09917">
    <property type="entry name" value="DUF2147"/>
    <property type="match status" value="1"/>
</dbReference>
<dbReference type="InterPro" id="IPR019223">
    <property type="entry name" value="DUF2147"/>
</dbReference>
<dbReference type="RefSeq" id="WP_051255566.1">
    <property type="nucleotide sequence ID" value="NZ_CP091521.1"/>
</dbReference>
<dbReference type="EMBL" id="CP091521">
    <property type="protein sequence ID" value="UOP04168.1"/>
    <property type="molecule type" value="Genomic_DNA"/>
</dbReference>
<evidence type="ECO:0000259" key="2">
    <source>
        <dbReference type="Pfam" id="PF09917"/>
    </source>
</evidence>
<sequence length="137" mass="14499">MQKILFGLFALGAALAVSAAPIEGKWRTTDDKTGKPKAVVHISKSGAAYQGKIVSLAQGVENVCPACEDKRPLVGMVVLTGLKGDEQTYEGGKIFDPKGGKTYKAKAELSADGKALKVRGYFGVSLLGRTQTWVRAD</sequence>
<reference evidence="3" key="1">
    <citation type="journal article" date="2022" name="Res Sq">
        <title>Evolution of multicellular longitudinally dividing oral cavity symbionts (Neisseriaceae).</title>
        <authorList>
            <person name="Nyongesa S."/>
            <person name="Weber P."/>
            <person name="Bernet E."/>
            <person name="Pullido F."/>
            <person name="Nieckarz M."/>
            <person name="Delaby M."/>
            <person name="Nieves C."/>
            <person name="Viehboeck T."/>
            <person name="Krause N."/>
            <person name="Rivera-Millot A."/>
            <person name="Nakamura A."/>
            <person name="Vischer N."/>
            <person name="VanNieuwenhze M."/>
            <person name="Brun Y."/>
            <person name="Cava F."/>
            <person name="Bulgheresi S."/>
            <person name="Veyrier F."/>
        </authorList>
    </citation>
    <scope>NUCLEOTIDE SEQUENCE</scope>
    <source>
        <strain evidence="3">17694</strain>
    </source>
</reference>
<gene>
    <name evidence="3" type="ORF">LVJ77_06860</name>
</gene>
<evidence type="ECO:0000313" key="3">
    <source>
        <dbReference type="EMBL" id="UOP04168.1"/>
    </source>
</evidence>
<feature type="domain" description="DUF2147" evidence="2">
    <location>
        <begin position="24"/>
        <end position="135"/>
    </location>
</feature>
<name>A0A8T9MUY9_9NEIS</name>
<evidence type="ECO:0000256" key="1">
    <source>
        <dbReference type="SAM" id="SignalP"/>
    </source>
</evidence>
<accession>A0A8T9MUY9</accession>
<protein>
    <submittedName>
        <fullName evidence="3">DUF2147 domain-containing protein</fullName>
    </submittedName>
</protein>
<dbReference type="KEGG" id="ckh:LVJ77_06860"/>
<feature type="chain" id="PRO_5035779033" evidence="1">
    <location>
        <begin position="20"/>
        <end position="137"/>
    </location>
</feature>
<dbReference type="PANTHER" id="PTHR36919">
    <property type="entry name" value="BLR1215 PROTEIN"/>
    <property type="match status" value="1"/>
</dbReference>
<dbReference type="Proteomes" id="UP000831534">
    <property type="component" value="Chromosome"/>
</dbReference>
<evidence type="ECO:0000313" key="4">
    <source>
        <dbReference type="Proteomes" id="UP000831534"/>
    </source>
</evidence>
<reference evidence="3" key="2">
    <citation type="submission" date="2024-09" db="EMBL/GenBank/DDBJ databases">
        <authorList>
            <person name="Veyrier F.J."/>
        </authorList>
    </citation>
    <scope>NUCLEOTIDE SEQUENCE</scope>
    <source>
        <strain evidence="3">17694</strain>
    </source>
</reference>
<feature type="signal peptide" evidence="1">
    <location>
        <begin position="1"/>
        <end position="19"/>
    </location>
</feature>
<keyword evidence="4" id="KW-1185">Reference proteome</keyword>
<dbReference type="PANTHER" id="PTHR36919:SF3">
    <property type="entry name" value="BLL5882 PROTEIN"/>
    <property type="match status" value="1"/>
</dbReference>
<dbReference type="Gene3D" id="2.40.128.520">
    <property type="match status" value="1"/>
</dbReference>
<organism evidence="3 4">
    <name type="scientific">Conchiformibius kuhniae</name>
    <dbReference type="NCBI Taxonomy" id="211502"/>
    <lineage>
        <taxon>Bacteria</taxon>
        <taxon>Pseudomonadati</taxon>
        <taxon>Pseudomonadota</taxon>
        <taxon>Betaproteobacteria</taxon>
        <taxon>Neisseriales</taxon>
        <taxon>Neisseriaceae</taxon>
        <taxon>Conchiformibius</taxon>
    </lineage>
</organism>
<dbReference type="AlphaFoldDB" id="A0A8T9MUY9"/>
<keyword evidence="1" id="KW-0732">Signal</keyword>
<proteinExistence type="predicted"/>